<evidence type="ECO:0000313" key="4">
    <source>
        <dbReference type="Proteomes" id="UP001203665"/>
    </source>
</evidence>
<dbReference type="PANTHER" id="PTHR30006:SF2">
    <property type="entry name" value="ABC TRANSPORTER SUBSTRATE-BINDING PROTEIN"/>
    <property type="match status" value="1"/>
</dbReference>
<evidence type="ECO:0000256" key="1">
    <source>
        <dbReference type="ARBA" id="ARBA00022729"/>
    </source>
</evidence>
<proteinExistence type="predicted"/>
<dbReference type="PROSITE" id="PS51257">
    <property type="entry name" value="PROKAR_LIPOPROTEIN"/>
    <property type="match status" value="1"/>
</dbReference>
<name>A0ABT0XKM3_9BACI</name>
<dbReference type="Pfam" id="PF13416">
    <property type="entry name" value="SBP_bac_8"/>
    <property type="match status" value="1"/>
</dbReference>
<feature type="chain" id="PRO_5045844048" evidence="2">
    <location>
        <begin position="23"/>
        <end position="351"/>
    </location>
</feature>
<keyword evidence="1 2" id="KW-0732">Signal</keyword>
<evidence type="ECO:0000313" key="3">
    <source>
        <dbReference type="EMBL" id="MCM2675762.1"/>
    </source>
</evidence>
<feature type="signal peptide" evidence="2">
    <location>
        <begin position="1"/>
        <end position="22"/>
    </location>
</feature>
<dbReference type="EMBL" id="JAMQJY010000001">
    <property type="protein sequence ID" value="MCM2675762.1"/>
    <property type="molecule type" value="Genomic_DNA"/>
</dbReference>
<protein>
    <submittedName>
        <fullName evidence="3">ABC transporter substrate-binding protein</fullName>
    </submittedName>
</protein>
<dbReference type="PANTHER" id="PTHR30006">
    <property type="entry name" value="THIAMINE-BINDING PERIPLASMIC PROTEIN-RELATED"/>
    <property type="match status" value="1"/>
</dbReference>
<sequence length="351" mass="38560">MKKILGTSTLVALSAIALTACGGSDESQGSNGSPTKLVISTWGFSEDFFREEVYAPFEEEHNVEIVLDVGNNAERLNKIRQGTADVDVVYLSDYYAQQAINDGLFAEIDRSNIPNIEEIYEVAQAPLGEEYGPAYTIGQFGIAYNADEVDGDITSWADLWDENLANNLTIPGITSTTGPMFLDAASKVAGEDSFNEDAAFAKMQELTPNIVKEYDKTSDFVNMFAQGEIVGGPFMEMYFNDLKEAIPSAEFVAPEEGGYAVMNTVNIVEGSKNKELAEEFINFQLSHDIQETTAKAKIDSPVNTTVELTDEEAEGITYGQDVVEGLNQLDMAYVNESSAKWIERWNQEIAK</sequence>
<keyword evidence="4" id="KW-1185">Reference proteome</keyword>
<accession>A0ABT0XKM3</accession>
<evidence type="ECO:0000256" key="2">
    <source>
        <dbReference type="SAM" id="SignalP"/>
    </source>
</evidence>
<dbReference type="Proteomes" id="UP001203665">
    <property type="component" value="Unassembled WGS sequence"/>
</dbReference>
<organism evidence="3 4">
    <name type="scientific">Alkalicoccobacillus plakortidis</name>
    <dbReference type="NCBI Taxonomy" id="444060"/>
    <lineage>
        <taxon>Bacteria</taxon>
        <taxon>Bacillati</taxon>
        <taxon>Bacillota</taxon>
        <taxon>Bacilli</taxon>
        <taxon>Bacillales</taxon>
        <taxon>Bacillaceae</taxon>
        <taxon>Alkalicoccobacillus</taxon>
    </lineage>
</organism>
<dbReference type="CDD" id="cd13589">
    <property type="entry name" value="PBP2_polyamine_RpCGA009"/>
    <property type="match status" value="1"/>
</dbReference>
<reference evidence="3" key="1">
    <citation type="submission" date="2022-06" db="EMBL/GenBank/DDBJ databases">
        <title>Alkalicoccobacillus porphyridii sp. nov., isolated from a marine red alga, Porphyridium purpureum and reclassification of Shouchella plakortidis and Shouchella gibsonii as Alkalicoccobacillus plakortidis comb. nov. and Alkalicoccobacillus gibsonii comb. nov.</title>
        <authorList>
            <person name="Kim K.H."/>
            <person name="Lee J.K."/>
            <person name="Han D.M."/>
            <person name="Baek J.H."/>
            <person name="Jeon C.O."/>
        </authorList>
    </citation>
    <scope>NUCLEOTIDE SEQUENCE</scope>
    <source>
        <strain evidence="3">DSM 19153</strain>
    </source>
</reference>
<gene>
    <name evidence="3" type="ORF">NDM98_09835</name>
</gene>
<dbReference type="InterPro" id="IPR001188">
    <property type="entry name" value="Sperm_putr-bd"/>
</dbReference>
<comment type="caution">
    <text evidence="3">The sequence shown here is derived from an EMBL/GenBank/DDBJ whole genome shotgun (WGS) entry which is preliminary data.</text>
</comment>
<dbReference type="Gene3D" id="3.40.190.10">
    <property type="entry name" value="Periplasmic binding protein-like II"/>
    <property type="match status" value="2"/>
</dbReference>
<dbReference type="SUPFAM" id="SSF53850">
    <property type="entry name" value="Periplasmic binding protein-like II"/>
    <property type="match status" value="1"/>
</dbReference>
<dbReference type="RefSeq" id="WP_251606919.1">
    <property type="nucleotide sequence ID" value="NZ_JAMQJY010000001.1"/>
</dbReference>
<dbReference type="InterPro" id="IPR006059">
    <property type="entry name" value="SBP"/>
</dbReference>
<dbReference type="PRINTS" id="PR00909">
    <property type="entry name" value="SPERMDNBNDNG"/>
</dbReference>